<dbReference type="GO" id="GO:0019901">
    <property type="term" value="F:protein kinase binding"/>
    <property type="evidence" value="ECO:0007669"/>
    <property type="project" value="TreeGrafter"/>
</dbReference>
<dbReference type="Gene3D" id="2.60.40.10">
    <property type="entry name" value="Immunoglobulins"/>
    <property type="match status" value="1"/>
</dbReference>
<dbReference type="Proteomes" id="UP000196158">
    <property type="component" value="Unassembled WGS sequence"/>
</dbReference>
<dbReference type="PANTHER" id="PTHR10343:SF81">
    <property type="entry name" value="CRUCIFORM DNA-RECOGNIZING PROTEIN 1-RELATED"/>
    <property type="match status" value="1"/>
</dbReference>
<feature type="domain" description="AMP-activated protein kinase glycogen-binding" evidence="3">
    <location>
        <begin position="19"/>
        <end position="90"/>
    </location>
</feature>
<evidence type="ECO:0000313" key="4">
    <source>
        <dbReference type="EMBL" id="SMN19813.1"/>
    </source>
</evidence>
<dbReference type="InterPro" id="IPR050827">
    <property type="entry name" value="CRP1_MDG1_kinase"/>
</dbReference>
<evidence type="ECO:0000256" key="1">
    <source>
        <dbReference type="ARBA" id="ARBA00022553"/>
    </source>
</evidence>
<dbReference type="InterPro" id="IPR013783">
    <property type="entry name" value="Ig-like_fold"/>
</dbReference>
<dbReference type="GO" id="GO:0031588">
    <property type="term" value="C:nucleotide-activated protein kinase complex"/>
    <property type="evidence" value="ECO:0007669"/>
    <property type="project" value="TreeGrafter"/>
</dbReference>
<dbReference type="GO" id="GO:0005737">
    <property type="term" value="C:cytoplasm"/>
    <property type="evidence" value="ECO:0007669"/>
    <property type="project" value="TreeGrafter"/>
</dbReference>
<dbReference type="STRING" id="1789683.A0A1X7R295"/>
<protein>
    <recommendedName>
        <fullName evidence="3">AMP-activated protein kinase glycogen-binding domain-containing protein</fullName>
    </recommendedName>
</protein>
<name>A0A1X7R295_9SACH</name>
<dbReference type="EMBL" id="FXLY01000004">
    <property type="protein sequence ID" value="SMN19813.1"/>
    <property type="molecule type" value="Genomic_DNA"/>
</dbReference>
<dbReference type="InterPro" id="IPR032640">
    <property type="entry name" value="AMPK1_CBM"/>
</dbReference>
<keyword evidence="1" id="KW-0597">Phosphoprotein</keyword>
<comment type="similarity">
    <text evidence="2">Belongs to the CRP1/MDG1 family.</text>
</comment>
<accession>A0A1X7R295</accession>
<sequence>MQTIYYSFQWPYDLIQRTPQTVSVFGSFDNWTKKHPMSLNEEARKYEIVIPLQYNTERIYFKYIVNEEWTTNDIYPSEQDEHGNKNNYITKEQALQDGKTKKIKVARKYRRNKETGEKVLVSKELLELDANDKLVRVIESIDYASRDASENNSMHEEGTITPDIIEEMKPSLFEIKEDSDSTDKITDDC</sequence>
<reference evidence="4 5" key="1">
    <citation type="submission" date="2017-04" db="EMBL/GenBank/DDBJ databases">
        <authorList>
            <person name="Afonso C.L."/>
            <person name="Miller P.J."/>
            <person name="Scott M.A."/>
            <person name="Spackman E."/>
            <person name="Goraichik I."/>
            <person name="Dimitrov K.M."/>
            <person name="Suarez D.L."/>
            <person name="Swayne D.E."/>
        </authorList>
    </citation>
    <scope>NUCLEOTIDE SEQUENCE [LARGE SCALE GENOMIC DNA]</scope>
</reference>
<evidence type="ECO:0000259" key="3">
    <source>
        <dbReference type="Pfam" id="PF16561"/>
    </source>
</evidence>
<dbReference type="CDD" id="cd02859">
    <property type="entry name" value="E_set_AMPKbeta_like_N"/>
    <property type="match status" value="1"/>
</dbReference>
<dbReference type="Pfam" id="PF16561">
    <property type="entry name" value="AMPK1_CBM"/>
    <property type="match status" value="1"/>
</dbReference>
<dbReference type="SUPFAM" id="SSF81296">
    <property type="entry name" value="E set domains"/>
    <property type="match status" value="1"/>
</dbReference>
<dbReference type="InterPro" id="IPR014756">
    <property type="entry name" value="Ig_E-set"/>
</dbReference>
<organism evidence="4 5">
    <name type="scientific">Maudiozyma saulgeensis</name>
    <dbReference type="NCBI Taxonomy" id="1789683"/>
    <lineage>
        <taxon>Eukaryota</taxon>
        <taxon>Fungi</taxon>
        <taxon>Dikarya</taxon>
        <taxon>Ascomycota</taxon>
        <taxon>Saccharomycotina</taxon>
        <taxon>Saccharomycetes</taxon>
        <taxon>Saccharomycetales</taxon>
        <taxon>Saccharomycetaceae</taxon>
        <taxon>Maudiozyma</taxon>
    </lineage>
</organism>
<gene>
    <name evidence="4" type="ORF">KASA_0O04015G</name>
</gene>
<keyword evidence="5" id="KW-1185">Reference proteome</keyword>
<proteinExistence type="inferred from homology"/>
<dbReference type="AlphaFoldDB" id="A0A1X7R295"/>
<dbReference type="PANTHER" id="PTHR10343">
    <property type="entry name" value="5'-AMP-ACTIVATED PROTEIN KINASE , BETA SUBUNIT"/>
    <property type="match status" value="1"/>
</dbReference>
<evidence type="ECO:0000313" key="5">
    <source>
        <dbReference type="Proteomes" id="UP000196158"/>
    </source>
</evidence>
<dbReference type="OrthoDB" id="5976022at2759"/>
<dbReference type="GO" id="GO:0007165">
    <property type="term" value="P:signal transduction"/>
    <property type="evidence" value="ECO:0007669"/>
    <property type="project" value="TreeGrafter"/>
</dbReference>
<dbReference type="GO" id="GO:0005634">
    <property type="term" value="C:nucleus"/>
    <property type="evidence" value="ECO:0007669"/>
    <property type="project" value="TreeGrafter"/>
</dbReference>
<evidence type="ECO:0000256" key="2">
    <source>
        <dbReference type="ARBA" id="ARBA00038216"/>
    </source>
</evidence>